<protein>
    <submittedName>
        <fullName evidence="1">Peptidase s41 family</fullName>
    </submittedName>
</protein>
<gene>
    <name evidence="1" type="ORF">GMOD_00007708</name>
</gene>
<name>A0A3M7MDX3_9PLEO</name>
<dbReference type="InterPro" id="IPR027589">
    <property type="entry name" value="Choice_anch_B"/>
</dbReference>
<reference evidence="1 2" key="1">
    <citation type="journal article" date="2014" name="PLoS ONE">
        <title>De novo Genome Assembly of the Fungal Plant Pathogen Pyrenophora semeniperda.</title>
        <authorList>
            <person name="Soliai M.M."/>
            <person name="Meyer S.E."/>
            <person name="Udall J.A."/>
            <person name="Elzinga D.E."/>
            <person name="Hermansen R.A."/>
            <person name="Bodily P.M."/>
            <person name="Hart A.A."/>
            <person name="Coleman C.E."/>
        </authorList>
    </citation>
    <scope>NUCLEOTIDE SEQUENCE [LARGE SCALE GENOMIC DNA]</scope>
    <source>
        <strain evidence="1 2">CCB06</strain>
        <tissue evidence="1">Mycelium</tissue>
    </source>
</reference>
<dbReference type="AlphaFoldDB" id="A0A3M7MDX3"/>
<dbReference type="NCBIfam" id="TIGR04312">
    <property type="entry name" value="choice_anch_B"/>
    <property type="match status" value="1"/>
</dbReference>
<keyword evidence="2" id="KW-1185">Reference proteome</keyword>
<proteinExistence type="predicted"/>
<evidence type="ECO:0000313" key="2">
    <source>
        <dbReference type="Proteomes" id="UP000265663"/>
    </source>
</evidence>
<dbReference type="GO" id="GO:0005576">
    <property type="term" value="C:extracellular region"/>
    <property type="evidence" value="ECO:0007669"/>
    <property type="project" value="TreeGrafter"/>
</dbReference>
<evidence type="ECO:0000313" key="1">
    <source>
        <dbReference type="EMBL" id="RMZ72691.1"/>
    </source>
</evidence>
<dbReference type="Proteomes" id="UP000265663">
    <property type="component" value="Unassembled WGS sequence"/>
</dbReference>
<sequence>MDKHIAHLHPRYLALKRAQEIYHDYPIGLVLIFRVTINMFLRTAILSLSALAVAKEMPKDDFKAAELYDSGIRHANNVALKKESWARQEAAGMYNSAQYAEIKDKVECMNGTAIAGNNVFRCQNIDLLHFLSHAELGSTRGVGSSSWGWTSEDGREFVCIGQQDGAAFAEITKEGRLSYLGRLPAYSVPSTWREIRGQNNLMIIGSEAEGHGIQIFDMKKLVDVDPASPVMFSNSKDLVGHFKGLPVGRTHNVVTNPETNFIYAVGAVPRTDKCKAGIIFIDITDPSNPTSPGCASQDGYVHDAQCLIYRGPDVEFEGKEICYGYNEDSLTIYDVTNKKAPVILSSTSYEGAAYTHQGNVLDPMNQHYLLLDDEYDEYDKVGPGIPGHPITYIWDISSLRAPKQTGLYRSGAKGIDHNQYVANGFAYQSNYGTGFRVLDVRSIPSDPSGAGVKEVGFFDVYPEDDNAPGGGTVDFVGTWSSYALFKSGHILINTMERGAFVVKMQKDYKN</sequence>
<dbReference type="EMBL" id="KE747833">
    <property type="protein sequence ID" value="RMZ72691.1"/>
    <property type="molecule type" value="Genomic_DNA"/>
</dbReference>
<organism evidence="1 2">
    <name type="scientific">Pyrenophora seminiperda CCB06</name>
    <dbReference type="NCBI Taxonomy" id="1302712"/>
    <lineage>
        <taxon>Eukaryota</taxon>
        <taxon>Fungi</taxon>
        <taxon>Dikarya</taxon>
        <taxon>Ascomycota</taxon>
        <taxon>Pezizomycotina</taxon>
        <taxon>Dothideomycetes</taxon>
        <taxon>Pleosporomycetidae</taxon>
        <taxon>Pleosporales</taxon>
        <taxon>Pleosporineae</taxon>
        <taxon>Pleosporaceae</taxon>
        <taxon>Pyrenophora</taxon>
    </lineage>
</organism>
<dbReference type="PANTHER" id="PTHR38787">
    <property type="entry name" value="REGULATORY P DOMAIN-CONTAINING PROTEIN"/>
    <property type="match status" value="1"/>
</dbReference>
<dbReference type="PANTHER" id="PTHR38787:SF3">
    <property type="entry name" value="REGULATORY P DOMAIN-CONTAINING PROTEIN"/>
    <property type="match status" value="1"/>
</dbReference>
<accession>A0A3M7MDX3</accession>
<dbReference type="OrthoDB" id="2099887at2759"/>